<evidence type="ECO:0000313" key="2">
    <source>
        <dbReference type="EMBL" id="MBO1900448.1"/>
    </source>
</evidence>
<dbReference type="SUPFAM" id="SSF69118">
    <property type="entry name" value="AhpD-like"/>
    <property type="match status" value="1"/>
</dbReference>
<organism evidence="2 3">
    <name type="scientific">Leucobacter weissii</name>
    <dbReference type="NCBI Taxonomy" id="1983706"/>
    <lineage>
        <taxon>Bacteria</taxon>
        <taxon>Bacillati</taxon>
        <taxon>Actinomycetota</taxon>
        <taxon>Actinomycetes</taxon>
        <taxon>Micrococcales</taxon>
        <taxon>Microbacteriaceae</taxon>
        <taxon>Leucobacter</taxon>
    </lineage>
</organism>
<protein>
    <submittedName>
        <fullName evidence="2">Carboxymuconolactone decarboxylase family protein</fullName>
    </submittedName>
</protein>
<dbReference type="RefSeq" id="WP_208095083.1">
    <property type="nucleotide sequence ID" value="NZ_JAGDYM010000001.1"/>
</dbReference>
<accession>A0A939SAI4</accession>
<dbReference type="GO" id="GO:0051920">
    <property type="term" value="F:peroxiredoxin activity"/>
    <property type="evidence" value="ECO:0007669"/>
    <property type="project" value="InterPro"/>
</dbReference>
<comment type="caution">
    <text evidence="2">The sequence shown here is derived from an EMBL/GenBank/DDBJ whole genome shotgun (WGS) entry which is preliminary data.</text>
</comment>
<dbReference type="Gene3D" id="1.20.1290.10">
    <property type="entry name" value="AhpD-like"/>
    <property type="match status" value="1"/>
</dbReference>
<evidence type="ECO:0000313" key="3">
    <source>
        <dbReference type="Proteomes" id="UP000664382"/>
    </source>
</evidence>
<dbReference type="InterPro" id="IPR029032">
    <property type="entry name" value="AhpD-like"/>
</dbReference>
<proteinExistence type="predicted"/>
<reference evidence="2" key="1">
    <citation type="submission" date="2021-03" db="EMBL/GenBank/DDBJ databases">
        <title>Leucobacter chromiisoli sp. nov., isolated from chromium-containing soil of chemical plant.</title>
        <authorList>
            <person name="Xu Z."/>
        </authorList>
    </citation>
    <scope>NUCLEOTIDE SEQUENCE</scope>
    <source>
        <strain evidence="2">S27</strain>
    </source>
</reference>
<sequence>MTDERGALRGPFNALLLVPELGRSVQRLGADLRFRTSLSARSREAAILLVAAHWGCEFERAAHEAVGRAAGLTEPELRGLAAGEVPDFADRDERACARLAAALLDGDVDDREWRELVEGIGLERFFELTVLVGYYSMLALQLRVFRV</sequence>
<name>A0A939SAI4_9MICO</name>
<dbReference type="InterPro" id="IPR003779">
    <property type="entry name" value="CMD-like"/>
</dbReference>
<dbReference type="PANTHER" id="PTHR34846:SF11">
    <property type="entry name" value="4-CARBOXYMUCONOLACTONE DECARBOXYLASE FAMILY PROTEIN (AFU_ORTHOLOGUE AFUA_6G11590)"/>
    <property type="match status" value="1"/>
</dbReference>
<dbReference type="EMBL" id="JAGDYM010000001">
    <property type="protein sequence ID" value="MBO1900448.1"/>
    <property type="molecule type" value="Genomic_DNA"/>
</dbReference>
<keyword evidence="3" id="KW-1185">Reference proteome</keyword>
<dbReference type="AlphaFoldDB" id="A0A939SAI4"/>
<dbReference type="Pfam" id="PF02627">
    <property type="entry name" value="CMD"/>
    <property type="match status" value="1"/>
</dbReference>
<evidence type="ECO:0000259" key="1">
    <source>
        <dbReference type="Pfam" id="PF02627"/>
    </source>
</evidence>
<gene>
    <name evidence="2" type="ORF">J4H92_00600</name>
</gene>
<feature type="domain" description="Carboxymuconolactone decarboxylase-like" evidence="1">
    <location>
        <begin position="19"/>
        <end position="101"/>
    </location>
</feature>
<dbReference type="PANTHER" id="PTHR34846">
    <property type="entry name" value="4-CARBOXYMUCONOLACTONE DECARBOXYLASE FAMILY PROTEIN (AFU_ORTHOLOGUE AFUA_6G11590)"/>
    <property type="match status" value="1"/>
</dbReference>
<dbReference type="Proteomes" id="UP000664382">
    <property type="component" value="Unassembled WGS sequence"/>
</dbReference>